<evidence type="ECO:0000313" key="5">
    <source>
        <dbReference type="Proteomes" id="UP001154282"/>
    </source>
</evidence>
<feature type="domain" description="YTH" evidence="3">
    <location>
        <begin position="364"/>
        <end position="506"/>
    </location>
</feature>
<dbReference type="Proteomes" id="UP001154282">
    <property type="component" value="Unassembled WGS sequence"/>
</dbReference>
<dbReference type="Gene3D" id="3.10.590.10">
    <property type="entry name" value="ph1033 like domains"/>
    <property type="match status" value="1"/>
</dbReference>
<sequence length="615" mass="67391">MATGTKLEKTEPIPTGPMIEAVSKLAEHDMASRKGSVRSDTTPSIPSRDAKPGIKADVDVASNIKGNNDTESYGQHALYNVPTSTYGYYYPGYGGSLPQLDEHGYFQADGSHLALQSDNGSMVYYMPGYNPYSPGAVVGVDGQTVGQQQFYPSSEYLQQPVSYGSEAVPLYNWDSTYLSDTPNGHVGFPSDNYNSRGAATTALHKSSGMNSTKTNGTISGKYPRPNSTQPARPLNKVQPLGSDYSAGFLKGYNNTVGRLPPFSGQQKHLAFPQYGSLNYRQNARSWNVNDDRSRSRYNRTQRHGSFESNELSCGPRGAASRACGPRASNRSTPLDPSTKKEDLEGTACADQYNLPDFEIEHANAKFYVIKSYNEDDIHKSIKYNVWASTPNGNRKLDEAFRSAQEKSSEASGTSCPIFLFFSVNGSGQFVGLAEMVGQVDFNKDMDFWQLSKWNGFFPVKWHVVKDIPNNQLRHIILENNENRPVTFSRDTQEILMKQGLEMLSIFKSYSPKSSLLEDFTFYETREKSVNAKKNSKATTGEAETLENGDIAKDAKTGEERAEDDTKTGKGANSPSSLADLTKNLSLNGCSLKENSVMKPIENGLPAAVVVAAAAP</sequence>
<dbReference type="EMBL" id="CAMGYJ010000006">
    <property type="protein sequence ID" value="CAI0439489.1"/>
    <property type="molecule type" value="Genomic_DNA"/>
</dbReference>
<comment type="function">
    <text evidence="1">Specifically recognizes and binds N6-methyladenosine (m6A)-containing RNAs, and regulates mRNA stability. M6A is a modification present at internal sites of mRNAs and some non-coding RNAs and plays a role in mRNA stability and processing.</text>
</comment>
<feature type="compositionally biased region" description="Basic and acidic residues" evidence="2">
    <location>
        <begin position="549"/>
        <end position="567"/>
    </location>
</feature>
<accession>A0AAV0M0E6</accession>
<evidence type="ECO:0000259" key="3">
    <source>
        <dbReference type="PROSITE" id="PS50882"/>
    </source>
</evidence>
<feature type="region of interest" description="Disordered" evidence="2">
    <location>
        <begin position="530"/>
        <end position="579"/>
    </location>
</feature>
<dbReference type="GO" id="GO:0061157">
    <property type="term" value="P:mRNA destabilization"/>
    <property type="evidence" value="ECO:0007669"/>
    <property type="project" value="TreeGrafter"/>
</dbReference>
<comment type="similarity">
    <text evidence="1">Belongs to the YTHDF family.</text>
</comment>
<comment type="caution">
    <text evidence="4">The sequence shown here is derived from an EMBL/GenBank/DDBJ whole genome shotgun (WGS) entry which is preliminary data.</text>
</comment>
<dbReference type="GO" id="GO:1990247">
    <property type="term" value="F:N6-methyladenosine-containing RNA reader activity"/>
    <property type="evidence" value="ECO:0007669"/>
    <property type="project" value="UniProtKB-UniRule"/>
</dbReference>
<feature type="compositionally biased region" description="Polar residues" evidence="2">
    <location>
        <begin position="570"/>
        <end position="579"/>
    </location>
</feature>
<proteinExistence type="inferred from homology"/>
<organism evidence="4 5">
    <name type="scientific">Linum tenue</name>
    <dbReference type="NCBI Taxonomy" id="586396"/>
    <lineage>
        <taxon>Eukaryota</taxon>
        <taxon>Viridiplantae</taxon>
        <taxon>Streptophyta</taxon>
        <taxon>Embryophyta</taxon>
        <taxon>Tracheophyta</taxon>
        <taxon>Spermatophyta</taxon>
        <taxon>Magnoliopsida</taxon>
        <taxon>eudicotyledons</taxon>
        <taxon>Gunneridae</taxon>
        <taxon>Pentapetalae</taxon>
        <taxon>rosids</taxon>
        <taxon>fabids</taxon>
        <taxon>Malpighiales</taxon>
        <taxon>Linaceae</taxon>
        <taxon>Linum</taxon>
    </lineage>
</organism>
<feature type="region of interest" description="Disordered" evidence="2">
    <location>
        <begin position="290"/>
        <end position="345"/>
    </location>
</feature>
<keyword evidence="5" id="KW-1185">Reference proteome</keyword>
<gene>
    <name evidence="4" type="ORF">LITE_LOCUS26160</name>
</gene>
<dbReference type="PROSITE" id="PS50882">
    <property type="entry name" value="YTH"/>
    <property type="match status" value="1"/>
</dbReference>
<protein>
    <recommendedName>
        <fullName evidence="1">YTH domain-containing family protein</fullName>
    </recommendedName>
</protein>
<feature type="compositionally biased region" description="Polar residues" evidence="2">
    <location>
        <begin position="204"/>
        <end position="218"/>
    </location>
</feature>
<dbReference type="CDD" id="cd21134">
    <property type="entry name" value="YTH"/>
    <property type="match status" value="1"/>
</dbReference>
<dbReference type="InterPro" id="IPR007275">
    <property type="entry name" value="YTH_domain"/>
</dbReference>
<feature type="region of interest" description="Disordered" evidence="2">
    <location>
        <begin position="204"/>
        <end position="234"/>
    </location>
</feature>
<dbReference type="AlphaFoldDB" id="A0AAV0M0E6"/>
<dbReference type="GO" id="GO:0003729">
    <property type="term" value="F:mRNA binding"/>
    <property type="evidence" value="ECO:0007669"/>
    <property type="project" value="UniProtKB-UniRule"/>
</dbReference>
<evidence type="ECO:0000313" key="4">
    <source>
        <dbReference type="EMBL" id="CAI0439489.1"/>
    </source>
</evidence>
<keyword evidence="1" id="KW-0694">RNA-binding</keyword>
<evidence type="ECO:0000256" key="2">
    <source>
        <dbReference type="SAM" id="MobiDB-lite"/>
    </source>
</evidence>
<dbReference type="Pfam" id="PF04146">
    <property type="entry name" value="YTH"/>
    <property type="match status" value="1"/>
</dbReference>
<dbReference type="PANTHER" id="PTHR12357:SF95">
    <property type="entry name" value="YTH DOMAIN-CONTAINING FAMILY PROTEIN"/>
    <property type="match status" value="1"/>
</dbReference>
<name>A0AAV0M0E6_9ROSI</name>
<dbReference type="PANTHER" id="PTHR12357">
    <property type="entry name" value="YTH YT521-B HOMOLOGY DOMAIN-CONTAINING"/>
    <property type="match status" value="1"/>
</dbReference>
<dbReference type="GO" id="GO:0005737">
    <property type="term" value="C:cytoplasm"/>
    <property type="evidence" value="ECO:0007669"/>
    <property type="project" value="TreeGrafter"/>
</dbReference>
<reference evidence="4" key="1">
    <citation type="submission" date="2022-08" db="EMBL/GenBank/DDBJ databases">
        <authorList>
            <person name="Gutierrez-Valencia J."/>
        </authorList>
    </citation>
    <scope>NUCLEOTIDE SEQUENCE</scope>
</reference>
<evidence type="ECO:0000256" key="1">
    <source>
        <dbReference type="RuleBase" id="RU369095"/>
    </source>
</evidence>
<feature type="region of interest" description="Disordered" evidence="2">
    <location>
        <begin position="27"/>
        <end position="52"/>
    </location>
</feature>
<dbReference type="InterPro" id="IPR045168">
    <property type="entry name" value="YTH_prot"/>
</dbReference>